<evidence type="ECO:0000313" key="2">
    <source>
        <dbReference type="Proteomes" id="UP000006038"/>
    </source>
</evidence>
<organism evidence="1">
    <name type="scientific">Oryza brachyantha</name>
    <name type="common">malo sina</name>
    <dbReference type="NCBI Taxonomy" id="4533"/>
    <lineage>
        <taxon>Eukaryota</taxon>
        <taxon>Viridiplantae</taxon>
        <taxon>Streptophyta</taxon>
        <taxon>Embryophyta</taxon>
        <taxon>Tracheophyta</taxon>
        <taxon>Spermatophyta</taxon>
        <taxon>Magnoliopsida</taxon>
        <taxon>Liliopsida</taxon>
        <taxon>Poales</taxon>
        <taxon>Poaceae</taxon>
        <taxon>BOP clade</taxon>
        <taxon>Oryzoideae</taxon>
        <taxon>Oryzeae</taxon>
        <taxon>Oryzinae</taxon>
        <taxon>Oryza</taxon>
    </lineage>
</organism>
<sequence>MRLLGFSTLDVNWFHPLLNAYYKYDLCVRNARYFTLLMNIVSSLYYNYYSVQFYCCVPFLALYESQTLLLSHSTWETFLVYQVVIDSNLGLGW</sequence>
<dbReference type="Gramene" id="OB05G21070.1">
    <property type="protein sequence ID" value="OB05G21070.1"/>
    <property type="gene ID" value="OB05G21070"/>
</dbReference>
<dbReference type="EnsemblPlants" id="OB05G21070.1">
    <property type="protein sequence ID" value="OB05G21070.1"/>
    <property type="gene ID" value="OB05G21070"/>
</dbReference>
<protein>
    <submittedName>
        <fullName evidence="1">Uncharacterized protein</fullName>
    </submittedName>
</protein>
<reference evidence="1" key="1">
    <citation type="journal article" date="2013" name="Nat. Commun.">
        <title>Whole-genome sequencing of Oryza brachyantha reveals mechanisms underlying Oryza genome evolution.</title>
        <authorList>
            <person name="Chen J."/>
            <person name="Huang Q."/>
            <person name="Gao D."/>
            <person name="Wang J."/>
            <person name="Lang Y."/>
            <person name="Liu T."/>
            <person name="Li B."/>
            <person name="Bai Z."/>
            <person name="Luis Goicoechea J."/>
            <person name="Liang C."/>
            <person name="Chen C."/>
            <person name="Zhang W."/>
            <person name="Sun S."/>
            <person name="Liao Y."/>
            <person name="Zhang X."/>
            <person name="Yang L."/>
            <person name="Song C."/>
            <person name="Wang M."/>
            <person name="Shi J."/>
            <person name="Liu G."/>
            <person name="Liu J."/>
            <person name="Zhou H."/>
            <person name="Zhou W."/>
            <person name="Yu Q."/>
            <person name="An N."/>
            <person name="Chen Y."/>
            <person name="Cai Q."/>
            <person name="Wang B."/>
            <person name="Liu B."/>
            <person name="Min J."/>
            <person name="Huang Y."/>
            <person name="Wu H."/>
            <person name="Li Z."/>
            <person name="Zhang Y."/>
            <person name="Yin Y."/>
            <person name="Song W."/>
            <person name="Jiang J."/>
            <person name="Jackson S.A."/>
            <person name="Wing R.A."/>
            <person name="Wang J."/>
            <person name="Chen M."/>
        </authorList>
    </citation>
    <scope>NUCLEOTIDE SEQUENCE [LARGE SCALE GENOMIC DNA]</scope>
    <source>
        <strain evidence="1">cv. IRGC 101232</strain>
    </source>
</reference>
<accession>J3M683</accession>
<keyword evidence="2" id="KW-1185">Reference proteome</keyword>
<reference evidence="1" key="2">
    <citation type="submission" date="2013-04" db="UniProtKB">
        <authorList>
            <consortium name="EnsemblPlants"/>
        </authorList>
    </citation>
    <scope>IDENTIFICATION</scope>
</reference>
<dbReference type="AlphaFoldDB" id="J3M683"/>
<evidence type="ECO:0000313" key="1">
    <source>
        <dbReference type="EnsemblPlants" id="OB05G21070.1"/>
    </source>
</evidence>
<dbReference type="HOGENOM" id="CLU_2403176_0_0_1"/>
<dbReference type="Proteomes" id="UP000006038">
    <property type="component" value="Chromosome 5"/>
</dbReference>
<name>J3M683_ORYBR</name>
<proteinExistence type="predicted"/>